<dbReference type="STRING" id="1116472.MGMO_83c00040"/>
<dbReference type="RefSeq" id="WP_023495007.1">
    <property type="nucleotide sequence ID" value="NZ_AYLO01000080.1"/>
</dbReference>
<evidence type="ECO:0008006" key="5">
    <source>
        <dbReference type="Google" id="ProtNLM"/>
    </source>
</evidence>
<dbReference type="InterPro" id="IPR025566">
    <property type="entry name" value="DUF4331"/>
</dbReference>
<keyword evidence="4" id="KW-1185">Reference proteome</keyword>
<dbReference type="Pfam" id="PF14224">
    <property type="entry name" value="DUF4331"/>
    <property type="match status" value="1"/>
</dbReference>
<evidence type="ECO:0000313" key="4">
    <source>
        <dbReference type="Proteomes" id="UP000017842"/>
    </source>
</evidence>
<sequence length="531" mass="57438">MQIQLKKHSILGAIATVALAAAIPSTPSWAASHREAPLIALDPAADITDVYAFVSYDQANINRPPEDRMATFIMNVIPGQEPGSGPNYFAFDDNVRYQFIVDNDRSGGGLDDLVYEVKFKTQVTNPKQFIRPVAGVGPIPPITALEGQGAAGLASIQRYTVTELRNCRLTGKKELRQCEETKLFDGDFKPTVPSNIGPRTMPDYEALANQGIFTDVATGIRVFAGQRAETFAIDLGAVFDTLNFRVEDATPIPGVRPAIPVQTAAEDANDVANPFGVNNFSGFNINTIAIEVPIRRLTVNGQPANPNNGTIGMWARTLRQAATLRADSPHLDANKLPKKLIAGKGPFVQVSRMANPLVNELIIRFGSKDFWNATLPEDEAIFLDAYRKLDVASALQLVSGVPVPTTSREDIVDLLLKYKGQNPDPKVGPFSELLRLDMIVPPTPPAQIKRLGPFAHDTNGVATPDNAGFPNGRRPNDDVTDIVVRAAGGANYIANFVGDGVGINEKGVTAEFPFLPTPFDGRNRRHIDPGE</sequence>
<protein>
    <recommendedName>
        <fullName evidence="5">DUF4331 domain-containing protein</fullName>
    </recommendedName>
</protein>
<feature type="signal peptide" evidence="2">
    <location>
        <begin position="1"/>
        <end position="30"/>
    </location>
</feature>
<dbReference type="OrthoDB" id="525451at2"/>
<dbReference type="EMBL" id="AYLO01000080">
    <property type="protein sequence ID" value="ESS71931.1"/>
    <property type="molecule type" value="Genomic_DNA"/>
</dbReference>
<dbReference type="eggNOG" id="ENOG502Z7P1">
    <property type="taxonomic scope" value="Bacteria"/>
</dbReference>
<comment type="caution">
    <text evidence="3">The sequence shown here is derived from an EMBL/GenBank/DDBJ whole genome shotgun (WGS) entry which is preliminary data.</text>
</comment>
<gene>
    <name evidence="3" type="ORF">MGMO_83c00040</name>
</gene>
<dbReference type="AlphaFoldDB" id="V5DX80"/>
<feature type="chain" id="PRO_5004732086" description="DUF4331 domain-containing protein" evidence="2">
    <location>
        <begin position="31"/>
        <end position="531"/>
    </location>
</feature>
<keyword evidence="2" id="KW-0732">Signal</keyword>
<dbReference type="PATRIC" id="fig|1116472.3.peg.2284"/>
<evidence type="ECO:0000256" key="2">
    <source>
        <dbReference type="SAM" id="SignalP"/>
    </source>
</evidence>
<reference evidence="3 4" key="1">
    <citation type="journal article" date="2013" name="Genome Announc.">
        <title>Draft Genome Sequence of the Methanotrophic Gammaproteobacterium Methyloglobulus morosus DSM 22980 Strain KoM1.</title>
        <authorList>
            <person name="Poehlein A."/>
            <person name="Deutzmann J.S."/>
            <person name="Daniel R."/>
            <person name="Simeonova D.D."/>
        </authorList>
    </citation>
    <scope>NUCLEOTIDE SEQUENCE [LARGE SCALE GENOMIC DNA]</scope>
    <source>
        <strain evidence="3 4">KoM1</strain>
    </source>
</reference>
<organism evidence="3 4">
    <name type="scientific">Methyloglobulus morosus KoM1</name>
    <dbReference type="NCBI Taxonomy" id="1116472"/>
    <lineage>
        <taxon>Bacteria</taxon>
        <taxon>Pseudomonadati</taxon>
        <taxon>Pseudomonadota</taxon>
        <taxon>Gammaproteobacteria</taxon>
        <taxon>Methylococcales</taxon>
        <taxon>Methylococcaceae</taxon>
        <taxon>Methyloglobulus</taxon>
    </lineage>
</organism>
<proteinExistence type="predicted"/>
<accession>V5DX80</accession>
<evidence type="ECO:0000313" key="3">
    <source>
        <dbReference type="EMBL" id="ESS71931.1"/>
    </source>
</evidence>
<evidence type="ECO:0000256" key="1">
    <source>
        <dbReference type="SAM" id="MobiDB-lite"/>
    </source>
</evidence>
<name>V5DX80_9GAMM</name>
<feature type="region of interest" description="Disordered" evidence="1">
    <location>
        <begin position="452"/>
        <end position="476"/>
    </location>
</feature>
<dbReference type="Proteomes" id="UP000017842">
    <property type="component" value="Unassembled WGS sequence"/>
</dbReference>